<gene>
    <name evidence="1" type="ORF">BZG01_10910</name>
</gene>
<protein>
    <recommendedName>
        <fullName evidence="3">Thioredoxin domain-containing protein</fullName>
    </recommendedName>
</protein>
<dbReference type="SUPFAM" id="SSF52833">
    <property type="entry name" value="Thioredoxin-like"/>
    <property type="match status" value="1"/>
</dbReference>
<dbReference type="Proteomes" id="UP000233618">
    <property type="component" value="Unassembled WGS sequence"/>
</dbReference>
<sequence length="177" mass="20787">MKYLTVTAVIISIICVSCLSDKEKDLRSIVNHPVNIDISDTVWHRDTALSFVDFRRKYKYLSVVYLLNGCRPCYQEFINWHKKMESFTTSKDYTVLFIINGDNYKDLMSKVDEIDQVDKKYYILMDPHSKFVGKNLNIPKWIRDGSVLIDKENKIKMVGKPWVNSSMIELFNRVCVN</sequence>
<comment type="caution">
    <text evidence="1">The sequence shown here is derived from an EMBL/GenBank/DDBJ whole genome shotgun (WGS) entry which is preliminary data.</text>
</comment>
<dbReference type="InterPro" id="IPR036249">
    <property type="entry name" value="Thioredoxin-like_sf"/>
</dbReference>
<evidence type="ECO:0000313" key="2">
    <source>
        <dbReference type="Proteomes" id="UP000233618"/>
    </source>
</evidence>
<dbReference type="EMBL" id="MVDE01000014">
    <property type="protein sequence ID" value="PKQ66527.1"/>
    <property type="molecule type" value="Genomic_DNA"/>
</dbReference>
<proteinExistence type="predicted"/>
<reference evidence="1 2" key="1">
    <citation type="journal article" date="2017" name="Front. Microbiol.">
        <title>Labilibaculum manganireducens gen. nov., sp. nov. and Labilibaculum filiforme sp. nov., Novel Bacteroidetes Isolated from Subsurface Sediments of the Baltic Sea.</title>
        <authorList>
            <person name="Vandieken V."/>
            <person name="Marshall I.P."/>
            <person name="Niemann H."/>
            <person name="Engelen B."/>
            <person name="Cypionka H."/>
        </authorList>
    </citation>
    <scope>NUCLEOTIDE SEQUENCE [LARGE SCALE GENOMIC DNA]</scope>
    <source>
        <strain evidence="1 2">59.10-2M</strain>
    </source>
</reference>
<dbReference type="Gene3D" id="3.40.30.10">
    <property type="entry name" value="Glutaredoxin"/>
    <property type="match status" value="1"/>
</dbReference>
<dbReference type="AlphaFoldDB" id="A0A2N3I893"/>
<accession>A0A2N3I893</accession>
<evidence type="ECO:0008006" key="3">
    <source>
        <dbReference type="Google" id="ProtNLM"/>
    </source>
</evidence>
<evidence type="ECO:0000313" key="1">
    <source>
        <dbReference type="EMBL" id="PKQ66527.1"/>
    </source>
</evidence>
<keyword evidence="2" id="KW-1185">Reference proteome</keyword>
<name>A0A2N3I893_9BACT</name>
<organism evidence="1 2">
    <name type="scientific">Labilibaculum manganireducens</name>
    <dbReference type="NCBI Taxonomy" id="1940525"/>
    <lineage>
        <taxon>Bacteria</taxon>
        <taxon>Pseudomonadati</taxon>
        <taxon>Bacteroidota</taxon>
        <taxon>Bacteroidia</taxon>
        <taxon>Marinilabiliales</taxon>
        <taxon>Marinifilaceae</taxon>
        <taxon>Labilibaculum</taxon>
    </lineage>
</organism>
<dbReference type="RefSeq" id="WP_101309874.1">
    <property type="nucleotide sequence ID" value="NZ_MVDE01000014.1"/>
</dbReference>